<organism evidence="7 8">
    <name type="scientific">Siculibacillus lacustris</name>
    <dbReference type="NCBI Taxonomy" id="1549641"/>
    <lineage>
        <taxon>Bacteria</taxon>
        <taxon>Pseudomonadati</taxon>
        <taxon>Pseudomonadota</taxon>
        <taxon>Alphaproteobacteria</taxon>
        <taxon>Hyphomicrobiales</taxon>
        <taxon>Ancalomicrobiaceae</taxon>
        <taxon>Siculibacillus</taxon>
    </lineage>
</organism>
<dbReference type="GO" id="GO:0046872">
    <property type="term" value="F:metal ion binding"/>
    <property type="evidence" value="ECO:0007669"/>
    <property type="project" value="UniProtKB-KW"/>
</dbReference>
<feature type="transmembrane region" description="Helical" evidence="6">
    <location>
        <begin position="169"/>
        <end position="190"/>
    </location>
</feature>
<evidence type="ECO:0000256" key="3">
    <source>
        <dbReference type="ARBA" id="ARBA00022989"/>
    </source>
</evidence>
<name>A0A4Q9VYQ9_9HYPH</name>
<feature type="transmembrane region" description="Helical" evidence="6">
    <location>
        <begin position="143"/>
        <end position="163"/>
    </location>
</feature>
<dbReference type="GO" id="GO:0016020">
    <property type="term" value="C:membrane"/>
    <property type="evidence" value="ECO:0007669"/>
    <property type="project" value="UniProtKB-SubCell"/>
</dbReference>
<dbReference type="PANTHER" id="PTHR20855:SF3">
    <property type="entry name" value="LD03007P"/>
    <property type="match status" value="1"/>
</dbReference>
<feature type="binding site" evidence="5">
    <location>
        <position position="201"/>
    </location>
    <ligand>
        <name>Zn(2+)</name>
        <dbReference type="ChEBI" id="CHEBI:29105"/>
    </ligand>
</feature>
<keyword evidence="2 6" id="KW-0812">Transmembrane</keyword>
<dbReference type="AlphaFoldDB" id="A0A4Q9VYQ9"/>
<evidence type="ECO:0000256" key="5">
    <source>
        <dbReference type="PIRSR" id="PIRSR604254-1"/>
    </source>
</evidence>
<evidence type="ECO:0000256" key="4">
    <source>
        <dbReference type="ARBA" id="ARBA00023136"/>
    </source>
</evidence>
<keyword evidence="5" id="KW-0862">Zinc</keyword>
<evidence type="ECO:0000256" key="2">
    <source>
        <dbReference type="ARBA" id="ARBA00022692"/>
    </source>
</evidence>
<dbReference type="Proteomes" id="UP000292781">
    <property type="component" value="Unassembled WGS sequence"/>
</dbReference>
<dbReference type="EMBL" id="SJFN01000003">
    <property type="protein sequence ID" value="TBW40641.1"/>
    <property type="molecule type" value="Genomic_DNA"/>
</dbReference>
<dbReference type="InterPro" id="IPR004254">
    <property type="entry name" value="AdipoR/HlyIII-related"/>
</dbReference>
<feature type="transmembrane region" description="Helical" evidence="6">
    <location>
        <begin position="54"/>
        <end position="77"/>
    </location>
</feature>
<keyword evidence="5" id="KW-0479">Metal-binding</keyword>
<dbReference type="Pfam" id="PF03006">
    <property type="entry name" value="HlyIII"/>
    <property type="match status" value="1"/>
</dbReference>
<dbReference type="OrthoDB" id="9813689at2"/>
<keyword evidence="8" id="KW-1185">Reference proteome</keyword>
<gene>
    <name evidence="7" type="ORF">EYW49_02620</name>
</gene>
<reference evidence="7 8" key="1">
    <citation type="submission" date="2019-02" db="EMBL/GenBank/DDBJ databases">
        <title>Siculibacillus lacustris gen. nov., sp. nov., a new rosette-forming bacterium isolated from a freshwater crater lake (Lake St. Ana, Romania).</title>
        <authorList>
            <person name="Felfoldi T."/>
            <person name="Marton Z."/>
            <person name="Szabo A."/>
            <person name="Mentes A."/>
            <person name="Boka K."/>
            <person name="Marialigeti K."/>
            <person name="Mathe I."/>
            <person name="Koncz M."/>
            <person name="Schumann P."/>
            <person name="Toth E."/>
        </authorList>
    </citation>
    <scope>NUCLEOTIDE SEQUENCE [LARGE SCALE GENOMIC DNA]</scope>
    <source>
        <strain evidence="7 8">SA-279</strain>
    </source>
</reference>
<feature type="transmembrane region" description="Helical" evidence="6">
    <location>
        <begin position="113"/>
        <end position="136"/>
    </location>
</feature>
<dbReference type="PANTHER" id="PTHR20855">
    <property type="entry name" value="ADIPOR/PROGESTIN RECEPTOR-RELATED"/>
    <property type="match status" value="1"/>
</dbReference>
<sequence length="224" mass="23848">MTDTARFPSLAERPESVGEIVADAFVHAIAIMAGMVAISVLFTAVVRRGDLGEALAVGVYAAGFFTLFGCSAAYNLAPPSPVKGLLRRLDHSSIYLMIAGTYTPLLTQFRDPVWAWSLAAVVWIGALAGIAVKIGLPRRYDRISIAAYVALGWVVVFAIGPLVEALPVPSLILIAVGGLFYTSGIVFHLWRSLKFQNAIWHLFVTVAAGCQFAGIAVSLGRSIA</sequence>
<evidence type="ECO:0000256" key="1">
    <source>
        <dbReference type="ARBA" id="ARBA00004141"/>
    </source>
</evidence>
<evidence type="ECO:0000256" key="6">
    <source>
        <dbReference type="SAM" id="Phobius"/>
    </source>
</evidence>
<keyword evidence="4 6" id="KW-0472">Membrane</keyword>
<dbReference type="RefSeq" id="WP_131305720.1">
    <property type="nucleotide sequence ID" value="NZ_SJFN01000003.1"/>
</dbReference>
<feature type="transmembrane region" description="Helical" evidence="6">
    <location>
        <begin position="202"/>
        <end position="223"/>
    </location>
</feature>
<evidence type="ECO:0000313" key="7">
    <source>
        <dbReference type="EMBL" id="TBW40641.1"/>
    </source>
</evidence>
<comment type="caution">
    <text evidence="7">The sequence shown here is derived from an EMBL/GenBank/DDBJ whole genome shotgun (WGS) entry which is preliminary data.</text>
</comment>
<keyword evidence="3 6" id="KW-1133">Transmembrane helix</keyword>
<evidence type="ECO:0000313" key="8">
    <source>
        <dbReference type="Proteomes" id="UP000292781"/>
    </source>
</evidence>
<accession>A0A4Q9VYQ9</accession>
<feature type="transmembrane region" description="Helical" evidence="6">
    <location>
        <begin position="20"/>
        <end position="42"/>
    </location>
</feature>
<protein>
    <submittedName>
        <fullName evidence="7">Hemolysin III family protein</fullName>
    </submittedName>
</protein>
<comment type="subcellular location">
    <subcellularLocation>
        <location evidence="1">Membrane</location>
        <topology evidence="1">Multi-pass membrane protein</topology>
    </subcellularLocation>
</comment>
<proteinExistence type="predicted"/>